<dbReference type="Gene3D" id="3.40.50.920">
    <property type="match status" value="1"/>
</dbReference>
<dbReference type="RefSeq" id="WP_210652400.1">
    <property type="nucleotide sequence ID" value="NZ_JAGKQQ010000001.1"/>
</dbReference>
<evidence type="ECO:0000256" key="1">
    <source>
        <dbReference type="ARBA" id="ARBA00001964"/>
    </source>
</evidence>
<evidence type="ECO:0000313" key="5">
    <source>
        <dbReference type="EMBL" id="MBP3954260.1"/>
    </source>
</evidence>
<dbReference type="Pfam" id="PF02779">
    <property type="entry name" value="Transket_pyr"/>
    <property type="match status" value="1"/>
</dbReference>
<dbReference type="Proteomes" id="UP000676565">
    <property type="component" value="Unassembled WGS sequence"/>
</dbReference>
<gene>
    <name evidence="5" type="ORF">J8F10_02990</name>
</gene>
<dbReference type="PANTHER" id="PTHR43257:SF2">
    <property type="entry name" value="PYRUVATE DEHYDROGENASE E1 COMPONENT SUBUNIT BETA"/>
    <property type="match status" value="1"/>
</dbReference>
<evidence type="ECO:0000259" key="4">
    <source>
        <dbReference type="SMART" id="SM00861"/>
    </source>
</evidence>
<reference evidence="5 6" key="1">
    <citation type="submission" date="2021-04" db="EMBL/GenBank/DDBJ databases">
        <authorList>
            <person name="Ivanova A."/>
        </authorList>
    </citation>
    <scope>NUCLEOTIDE SEQUENCE [LARGE SCALE GENOMIC DNA]</scope>
    <source>
        <strain evidence="5 6">G18</strain>
    </source>
</reference>
<dbReference type="SMART" id="SM00861">
    <property type="entry name" value="Transket_pyr"/>
    <property type="match status" value="1"/>
</dbReference>
<dbReference type="SUPFAM" id="SSF52922">
    <property type="entry name" value="TK C-terminal domain-like"/>
    <property type="match status" value="1"/>
</dbReference>
<dbReference type="Gene3D" id="3.40.50.970">
    <property type="match status" value="1"/>
</dbReference>
<comment type="cofactor">
    <cofactor evidence="1">
        <name>thiamine diphosphate</name>
        <dbReference type="ChEBI" id="CHEBI:58937"/>
    </cofactor>
</comment>
<dbReference type="InterPro" id="IPR005475">
    <property type="entry name" value="Transketolase-like_Pyr-bd"/>
</dbReference>
<dbReference type="InterPro" id="IPR009014">
    <property type="entry name" value="Transketo_C/PFOR_II"/>
</dbReference>
<keyword evidence="6" id="KW-1185">Reference proteome</keyword>
<dbReference type="EMBL" id="JAGKQQ010000001">
    <property type="protein sequence ID" value="MBP3954260.1"/>
    <property type="molecule type" value="Genomic_DNA"/>
</dbReference>
<dbReference type="PANTHER" id="PTHR43257">
    <property type="entry name" value="PYRUVATE DEHYDROGENASE E1 COMPONENT BETA SUBUNIT"/>
    <property type="match status" value="1"/>
</dbReference>
<accession>A0ABS5BLS8</accession>
<dbReference type="InterPro" id="IPR033248">
    <property type="entry name" value="Transketolase_C"/>
</dbReference>
<organism evidence="5 6">
    <name type="scientific">Gemmata palustris</name>
    <dbReference type="NCBI Taxonomy" id="2822762"/>
    <lineage>
        <taxon>Bacteria</taxon>
        <taxon>Pseudomonadati</taxon>
        <taxon>Planctomycetota</taxon>
        <taxon>Planctomycetia</taxon>
        <taxon>Gemmatales</taxon>
        <taxon>Gemmataceae</taxon>
        <taxon>Gemmata</taxon>
    </lineage>
</organism>
<dbReference type="Pfam" id="PF02780">
    <property type="entry name" value="Transketolase_C"/>
    <property type="match status" value="1"/>
</dbReference>
<dbReference type="CDD" id="cd07036">
    <property type="entry name" value="TPP_PYR_E1-PDHc-beta_like"/>
    <property type="match status" value="1"/>
</dbReference>
<evidence type="ECO:0000256" key="2">
    <source>
        <dbReference type="ARBA" id="ARBA00023002"/>
    </source>
</evidence>
<sequence length="368" mass="40156">MISPLAKAKSPQALRESIKTTERTRTFVEAVREATDEEMGLDPNVVLFGLDVDDPKAIQGTTQGLVEKYGAERVFGTPLSEDAMTGAAIGMALAGLRPIHVHIRMDFLLLAVNQLLNVAAKSRYTYGGRVNVPLVVRAMIGKSWGQGAQHSQGLHSFFMHVPGIKVVAPSTPYDAKGCLTAAIRDDDPVLYVEHRLLHFQKGPVPTESYTVEPGKARIAVAGDDVTIVGISYMQVEALRAAKYLEDVGIRAEVIDPIWLNPLDTDTIAESVRRTGRLLVVDTGWTNCGAAAEIVSRVAERLQGERAFRFKRMGFAPTTCPTTPGLEDLFYPNARTVAAAARDLVEGRACNWLPTERADLRSIEFKGPF</sequence>
<dbReference type="SUPFAM" id="SSF52518">
    <property type="entry name" value="Thiamin diphosphate-binding fold (THDP-binding)"/>
    <property type="match status" value="1"/>
</dbReference>
<evidence type="ECO:0000313" key="6">
    <source>
        <dbReference type="Proteomes" id="UP000676565"/>
    </source>
</evidence>
<name>A0ABS5BLS8_9BACT</name>
<comment type="caution">
    <text evidence="5">The sequence shown here is derived from an EMBL/GenBank/DDBJ whole genome shotgun (WGS) entry which is preliminary data.</text>
</comment>
<evidence type="ECO:0000256" key="3">
    <source>
        <dbReference type="ARBA" id="ARBA00023052"/>
    </source>
</evidence>
<proteinExistence type="predicted"/>
<feature type="domain" description="Transketolase-like pyrimidine-binding" evidence="4">
    <location>
        <begin position="25"/>
        <end position="200"/>
    </location>
</feature>
<keyword evidence="2" id="KW-0560">Oxidoreductase</keyword>
<protein>
    <submittedName>
        <fullName evidence="5">Alpha-ketoacid dehydrogenase subunit beta</fullName>
    </submittedName>
</protein>
<keyword evidence="3" id="KW-0786">Thiamine pyrophosphate</keyword>
<dbReference type="InterPro" id="IPR029061">
    <property type="entry name" value="THDP-binding"/>
</dbReference>